<evidence type="ECO:0000256" key="1">
    <source>
        <dbReference type="SAM" id="Coils"/>
    </source>
</evidence>
<comment type="caution">
    <text evidence="2">The sequence shown here is derived from an EMBL/GenBank/DDBJ whole genome shotgun (WGS) entry which is preliminary data.</text>
</comment>
<dbReference type="AlphaFoldDB" id="A0A426XXS7"/>
<organism evidence="2 3">
    <name type="scientific">Ensete ventricosum</name>
    <name type="common">Abyssinian banana</name>
    <name type="synonym">Musa ensete</name>
    <dbReference type="NCBI Taxonomy" id="4639"/>
    <lineage>
        <taxon>Eukaryota</taxon>
        <taxon>Viridiplantae</taxon>
        <taxon>Streptophyta</taxon>
        <taxon>Embryophyta</taxon>
        <taxon>Tracheophyta</taxon>
        <taxon>Spermatophyta</taxon>
        <taxon>Magnoliopsida</taxon>
        <taxon>Liliopsida</taxon>
        <taxon>Zingiberales</taxon>
        <taxon>Musaceae</taxon>
        <taxon>Ensete</taxon>
    </lineage>
</organism>
<name>A0A426XXS7_ENSVE</name>
<dbReference type="EMBL" id="AMZH03016569">
    <property type="protein sequence ID" value="RRT44272.1"/>
    <property type="molecule type" value="Genomic_DNA"/>
</dbReference>
<evidence type="ECO:0000313" key="2">
    <source>
        <dbReference type="EMBL" id="RRT44272.1"/>
    </source>
</evidence>
<keyword evidence="1" id="KW-0175">Coiled coil</keyword>
<sequence length="69" mass="7938">MGNRASLLEAKLEKLKTERDLEQLTRSWQRVDKLEAGNAKLRSRVDELTGRLEEADKELNELREGLAES</sequence>
<protein>
    <submittedName>
        <fullName evidence="2">Uncharacterized protein</fullName>
    </submittedName>
</protein>
<gene>
    <name evidence="2" type="ORF">B296_00051824</name>
</gene>
<feature type="coiled-coil region" evidence="1">
    <location>
        <begin position="5"/>
        <end position="65"/>
    </location>
</feature>
<accession>A0A426XXS7</accession>
<evidence type="ECO:0000313" key="3">
    <source>
        <dbReference type="Proteomes" id="UP000287651"/>
    </source>
</evidence>
<reference evidence="2 3" key="1">
    <citation type="journal article" date="2014" name="Agronomy (Basel)">
        <title>A Draft Genome Sequence for Ensete ventricosum, the Drought-Tolerant Tree Against Hunger.</title>
        <authorList>
            <person name="Harrison J."/>
            <person name="Moore K.A."/>
            <person name="Paszkiewicz K."/>
            <person name="Jones T."/>
            <person name="Grant M."/>
            <person name="Ambacheew D."/>
            <person name="Muzemil S."/>
            <person name="Studholme D.J."/>
        </authorList>
    </citation>
    <scope>NUCLEOTIDE SEQUENCE [LARGE SCALE GENOMIC DNA]</scope>
</reference>
<dbReference type="Proteomes" id="UP000287651">
    <property type="component" value="Unassembled WGS sequence"/>
</dbReference>
<proteinExistence type="predicted"/>